<reference evidence="1 2" key="1">
    <citation type="submission" date="2024-09" db="EMBL/GenBank/DDBJ databases">
        <title>Floridaenema gen nov. (Aerosakkonemataceae, Aerosakkonematales ord. nov., Cyanobacteria) from benthic tropical and subtropical fresh waters, with the description of four new species.</title>
        <authorList>
            <person name="Moretto J.A."/>
            <person name="Berthold D.E."/>
            <person name="Lefler F.W."/>
            <person name="Huang I.-S."/>
            <person name="Laughinghouse H. IV."/>
        </authorList>
    </citation>
    <scope>NUCLEOTIDE SEQUENCE [LARGE SCALE GENOMIC DNA]</scope>
    <source>
        <strain evidence="1 2">BLCC-F46</strain>
    </source>
</reference>
<comment type="caution">
    <text evidence="1">The sequence shown here is derived from an EMBL/GenBank/DDBJ whole genome shotgun (WGS) entry which is preliminary data.</text>
</comment>
<organism evidence="1 2">
    <name type="scientific">Floridaenema aerugineum BLCC-F46</name>
    <dbReference type="NCBI Taxonomy" id="3153654"/>
    <lineage>
        <taxon>Bacteria</taxon>
        <taxon>Bacillati</taxon>
        <taxon>Cyanobacteriota</taxon>
        <taxon>Cyanophyceae</taxon>
        <taxon>Oscillatoriophycideae</taxon>
        <taxon>Aerosakkonematales</taxon>
        <taxon>Aerosakkonemataceae</taxon>
        <taxon>Floridanema</taxon>
        <taxon>Floridanema aerugineum</taxon>
    </lineage>
</organism>
<name>A0ABV4XIG5_9CYAN</name>
<keyword evidence="2" id="KW-1185">Reference proteome</keyword>
<dbReference type="EMBL" id="JBHFNQ010000256">
    <property type="protein sequence ID" value="MFB2881996.1"/>
    <property type="molecule type" value="Genomic_DNA"/>
</dbReference>
<accession>A0ABV4XIG5</accession>
<dbReference type="RefSeq" id="WP_413274958.1">
    <property type="nucleotide sequence ID" value="NZ_JBHFNQ010000256.1"/>
</dbReference>
<protein>
    <submittedName>
        <fullName evidence="1">Uncharacterized protein</fullName>
    </submittedName>
</protein>
<proteinExistence type="predicted"/>
<sequence length="80" mass="8584">MDAVGLIAALGNQLALKSFYEDGKLDIVNATRNKVYLMAGWEKSFPANKLPKGLVNIEATAFNGETGKAFPLGSQQINNV</sequence>
<gene>
    <name evidence="1" type="ORF">ACE1CC_34545</name>
</gene>
<evidence type="ECO:0000313" key="2">
    <source>
        <dbReference type="Proteomes" id="UP001576774"/>
    </source>
</evidence>
<dbReference type="Proteomes" id="UP001576774">
    <property type="component" value="Unassembled WGS sequence"/>
</dbReference>
<evidence type="ECO:0000313" key="1">
    <source>
        <dbReference type="EMBL" id="MFB2881996.1"/>
    </source>
</evidence>